<name>A0A7E5A1U7_PANRE</name>
<dbReference type="Proteomes" id="UP000492821">
    <property type="component" value="Unassembled WGS sequence"/>
</dbReference>
<organism evidence="1 2">
    <name type="scientific">Panagrellus redivivus</name>
    <name type="common">Microworm</name>
    <dbReference type="NCBI Taxonomy" id="6233"/>
    <lineage>
        <taxon>Eukaryota</taxon>
        <taxon>Metazoa</taxon>
        <taxon>Ecdysozoa</taxon>
        <taxon>Nematoda</taxon>
        <taxon>Chromadorea</taxon>
        <taxon>Rhabditida</taxon>
        <taxon>Tylenchina</taxon>
        <taxon>Panagrolaimomorpha</taxon>
        <taxon>Panagrolaimoidea</taxon>
        <taxon>Panagrolaimidae</taxon>
        <taxon>Panagrellus</taxon>
    </lineage>
</organism>
<accession>A0A7E5A1U7</accession>
<dbReference type="AlphaFoldDB" id="A0A7E5A1U7"/>
<sequence>MPSQHCYPNERRSKPKSQLIHFHLSTCVSFDMIRVSPANPINTNDTVTKIAFYPCPLTMGWHNYLDISKSALRFCRANKCQGLRNSRFRNSDFRPPRVITSISRPAKKAIVPVLAVLTSRGWRHPLIRARDGLV</sequence>
<reference evidence="2" key="2">
    <citation type="submission" date="2020-10" db="UniProtKB">
        <authorList>
            <consortium name="WormBaseParasite"/>
        </authorList>
    </citation>
    <scope>IDENTIFICATION</scope>
</reference>
<keyword evidence="1" id="KW-1185">Reference proteome</keyword>
<protein>
    <submittedName>
        <fullName evidence="2">Uncharacterized protein</fullName>
    </submittedName>
</protein>
<reference evidence="1" key="1">
    <citation type="journal article" date="2013" name="Genetics">
        <title>The draft genome and transcriptome of Panagrellus redivivus are shaped by the harsh demands of a free-living lifestyle.</title>
        <authorList>
            <person name="Srinivasan J."/>
            <person name="Dillman A.R."/>
            <person name="Macchietto M.G."/>
            <person name="Heikkinen L."/>
            <person name="Lakso M."/>
            <person name="Fracchia K.M."/>
            <person name="Antoshechkin I."/>
            <person name="Mortazavi A."/>
            <person name="Wong G."/>
            <person name="Sternberg P.W."/>
        </authorList>
    </citation>
    <scope>NUCLEOTIDE SEQUENCE [LARGE SCALE GENOMIC DNA]</scope>
    <source>
        <strain evidence="1">MT8872</strain>
    </source>
</reference>
<evidence type="ECO:0000313" key="2">
    <source>
        <dbReference type="WBParaSite" id="Pan_g9603.t1"/>
    </source>
</evidence>
<dbReference type="WBParaSite" id="Pan_g9603.t1">
    <property type="protein sequence ID" value="Pan_g9603.t1"/>
    <property type="gene ID" value="Pan_g9603"/>
</dbReference>
<evidence type="ECO:0000313" key="1">
    <source>
        <dbReference type="Proteomes" id="UP000492821"/>
    </source>
</evidence>
<proteinExistence type="predicted"/>